<dbReference type="RefSeq" id="WP_144612392.1">
    <property type="nucleotide sequence ID" value="NZ_CP042161.1"/>
</dbReference>
<dbReference type="InterPro" id="IPR054246">
    <property type="entry name" value="DUF6973"/>
</dbReference>
<evidence type="ECO:0000256" key="1">
    <source>
        <dbReference type="SAM" id="SignalP"/>
    </source>
</evidence>
<feature type="domain" description="DUF6973" evidence="2">
    <location>
        <begin position="150"/>
        <end position="244"/>
    </location>
</feature>
<gene>
    <name evidence="3" type="ORF">FPS98_00100</name>
</gene>
<protein>
    <recommendedName>
        <fullName evidence="2">DUF6973 domain-containing protein</fullName>
    </recommendedName>
</protein>
<organism evidence="3 4">
    <name type="scientific">Brevibacillus brevis</name>
    <name type="common">Bacillus brevis</name>
    <dbReference type="NCBI Taxonomy" id="1393"/>
    <lineage>
        <taxon>Bacteria</taxon>
        <taxon>Bacillati</taxon>
        <taxon>Bacillota</taxon>
        <taxon>Bacilli</taxon>
        <taxon>Bacillales</taxon>
        <taxon>Paenibacillaceae</taxon>
        <taxon>Brevibacillus</taxon>
    </lineage>
</organism>
<feature type="chain" id="PRO_5021931688" description="DUF6973 domain-containing protein" evidence="1">
    <location>
        <begin position="28"/>
        <end position="303"/>
    </location>
</feature>
<feature type="signal peptide" evidence="1">
    <location>
        <begin position="1"/>
        <end position="27"/>
    </location>
</feature>
<evidence type="ECO:0000313" key="3">
    <source>
        <dbReference type="EMBL" id="QDS32509.1"/>
    </source>
</evidence>
<keyword evidence="1" id="KW-0732">Signal</keyword>
<sequence length="303" mass="34864">MSGKKMLLAGLSLATASMAILSGGAFAETTDSSKGKKLKKQQVINLLENNDKEDSYLYIALGKDDQDYEGAHNYLKNENFKRNFKVIGEELSNYQKDNPDATEEELNEFFIETAKKYSKEGSEKRIAKSDGEYELEDYDIPKLNEYEEVLFDDNPKKGYWSIAAGVEAYDYTDYLFGSTKWPGGKNDAFRHAYWNITMVMLVNDQWADDWATAHELGAADYSKNNPHVKMDLHNNDEGRYKAAQDGLDPNDHFTDARKSAHELYEGGKLKYLKNWDKYPRDWNKLDLTRFTGKSSDYENDPRY</sequence>
<evidence type="ECO:0000313" key="4">
    <source>
        <dbReference type="Proteomes" id="UP000317713"/>
    </source>
</evidence>
<dbReference type="Pfam" id="PF22322">
    <property type="entry name" value="DUF6973"/>
    <property type="match status" value="1"/>
</dbReference>
<dbReference type="EMBL" id="CP042161">
    <property type="protein sequence ID" value="QDS32509.1"/>
    <property type="molecule type" value="Genomic_DNA"/>
</dbReference>
<name>A0A517I0T4_BREBE</name>
<dbReference type="AlphaFoldDB" id="A0A517I0T4"/>
<dbReference type="Proteomes" id="UP000317713">
    <property type="component" value="Chromosome"/>
</dbReference>
<accession>A0A517I0T4</accession>
<reference evidence="3 4" key="1">
    <citation type="submission" date="2019-07" db="EMBL/GenBank/DDBJ databases">
        <title>Characterization of Brevibacillus brevis HK544, as a potential biocontrol agent.</title>
        <authorList>
            <person name="Kim H."/>
        </authorList>
    </citation>
    <scope>NUCLEOTIDE SEQUENCE [LARGE SCALE GENOMIC DNA]</scope>
    <source>
        <strain evidence="3 4">HK544</strain>
    </source>
</reference>
<evidence type="ECO:0000259" key="2">
    <source>
        <dbReference type="Pfam" id="PF22322"/>
    </source>
</evidence>
<proteinExistence type="predicted"/>